<evidence type="ECO:0000313" key="2">
    <source>
        <dbReference type="Proteomes" id="UP001596002"/>
    </source>
</evidence>
<dbReference type="EMBL" id="JBHSHC010000142">
    <property type="protein sequence ID" value="MFC4769710.1"/>
    <property type="molecule type" value="Genomic_DNA"/>
</dbReference>
<reference evidence="2" key="1">
    <citation type="journal article" date="2019" name="Int. J. Syst. Evol. Microbiol.">
        <title>The Global Catalogue of Microorganisms (GCM) 10K type strain sequencing project: providing services to taxonomists for standard genome sequencing and annotation.</title>
        <authorList>
            <consortium name="The Broad Institute Genomics Platform"/>
            <consortium name="The Broad Institute Genome Sequencing Center for Infectious Disease"/>
            <person name="Wu L."/>
            <person name="Ma J."/>
        </authorList>
    </citation>
    <scope>NUCLEOTIDE SEQUENCE [LARGE SCALE GENOMIC DNA]</scope>
    <source>
        <strain evidence="2">WYCCWR 12678</strain>
    </source>
</reference>
<keyword evidence="2" id="KW-1185">Reference proteome</keyword>
<name>A0ABV9Q6P5_9BACL</name>
<organism evidence="1 2">
    <name type="scientific">Effusibacillus consociatus</name>
    <dbReference type="NCBI Taxonomy" id="1117041"/>
    <lineage>
        <taxon>Bacteria</taxon>
        <taxon>Bacillati</taxon>
        <taxon>Bacillota</taxon>
        <taxon>Bacilli</taxon>
        <taxon>Bacillales</taxon>
        <taxon>Alicyclobacillaceae</taxon>
        <taxon>Effusibacillus</taxon>
    </lineage>
</organism>
<dbReference type="Proteomes" id="UP001596002">
    <property type="component" value="Unassembled WGS sequence"/>
</dbReference>
<accession>A0ABV9Q6P5</accession>
<proteinExistence type="predicted"/>
<protein>
    <submittedName>
        <fullName evidence="1">Uncharacterized protein</fullName>
    </submittedName>
</protein>
<evidence type="ECO:0000313" key="1">
    <source>
        <dbReference type="EMBL" id="MFC4769710.1"/>
    </source>
</evidence>
<comment type="caution">
    <text evidence="1">The sequence shown here is derived from an EMBL/GenBank/DDBJ whole genome shotgun (WGS) entry which is preliminary data.</text>
</comment>
<sequence length="43" mass="4991">MSQYIFSVSFLEQLSMITNGVLDKQVLDEWLEHSKDKSDISVE</sequence>
<gene>
    <name evidence="1" type="ORF">ACFO8Q_20570</name>
</gene>